<comment type="caution">
    <text evidence="10">Lacks conserved residue(s) required for the propagation of feature annotation.</text>
</comment>
<comment type="catalytic activity">
    <reaction evidence="9 10 11">
        <text>adenosine(37) in tRNA + dimethylallyl diphosphate = N(6)-dimethylallyladenosine(37) in tRNA + diphosphate</text>
        <dbReference type="Rhea" id="RHEA:26482"/>
        <dbReference type="Rhea" id="RHEA-COMP:10162"/>
        <dbReference type="Rhea" id="RHEA-COMP:10375"/>
        <dbReference type="ChEBI" id="CHEBI:33019"/>
        <dbReference type="ChEBI" id="CHEBI:57623"/>
        <dbReference type="ChEBI" id="CHEBI:74411"/>
        <dbReference type="ChEBI" id="CHEBI:74415"/>
        <dbReference type="EC" id="2.5.1.75"/>
    </reaction>
</comment>
<evidence type="ECO:0000256" key="13">
    <source>
        <dbReference type="RuleBase" id="RU003785"/>
    </source>
</evidence>
<evidence type="ECO:0000256" key="6">
    <source>
        <dbReference type="ARBA" id="ARBA00022741"/>
    </source>
</evidence>
<evidence type="ECO:0000256" key="5">
    <source>
        <dbReference type="ARBA" id="ARBA00022694"/>
    </source>
</evidence>
<comment type="caution">
    <text evidence="14">The sequence shown here is derived from an EMBL/GenBank/DDBJ whole genome shotgun (WGS) entry which is preliminary data.</text>
</comment>
<evidence type="ECO:0000256" key="10">
    <source>
        <dbReference type="HAMAP-Rule" id="MF_00185"/>
    </source>
</evidence>
<evidence type="ECO:0000256" key="1">
    <source>
        <dbReference type="ARBA" id="ARBA00001946"/>
    </source>
</evidence>
<dbReference type="InterPro" id="IPR018022">
    <property type="entry name" value="IPT"/>
</dbReference>
<feature type="binding site" evidence="10">
    <location>
        <begin position="19"/>
        <end position="26"/>
    </location>
    <ligand>
        <name>ATP</name>
        <dbReference type="ChEBI" id="CHEBI:30616"/>
    </ligand>
</feature>
<dbReference type="InterPro" id="IPR027417">
    <property type="entry name" value="P-loop_NTPase"/>
</dbReference>
<comment type="function">
    <text evidence="2 10 12">Catalyzes the transfer of a dimethylallyl group onto the adenine at position 37 in tRNAs that read codons beginning with uridine, leading to the formation of N6-(dimethylallyl)adenosine (i(6)A).</text>
</comment>
<evidence type="ECO:0000256" key="9">
    <source>
        <dbReference type="ARBA" id="ARBA00049563"/>
    </source>
</evidence>
<organism evidence="14 15">
    <name type="scientific">Spirobacillus cienkowskii</name>
    <dbReference type="NCBI Taxonomy" id="495820"/>
    <lineage>
        <taxon>Bacteria</taxon>
        <taxon>Pseudomonadati</taxon>
        <taxon>Bdellovibrionota</taxon>
        <taxon>Oligoflexia</taxon>
        <taxon>Silvanigrellales</taxon>
        <taxon>Spirobacillus</taxon>
    </lineage>
</organism>
<dbReference type="EC" id="2.5.1.75" evidence="10"/>
<keyword evidence="7 10" id="KW-0067">ATP-binding</keyword>
<reference evidence="14" key="1">
    <citation type="submission" date="2018-04" db="EMBL/GenBank/DDBJ databases">
        <title>Draft genome sequence of the Candidatus Spirobacillus cienkowskii, a pathogen of freshwater Daphnia species, reconstructed from hemolymph metagenomic reads.</title>
        <authorList>
            <person name="Bresciani L."/>
            <person name="Lemos L.N."/>
            <person name="Wale N."/>
            <person name="Lin J.Y."/>
            <person name="Fernandes G.R."/>
            <person name="Duffy M.A."/>
            <person name="Rodrigues J.M."/>
        </authorList>
    </citation>
    <scope>NUCLEOTIDE SEQUENCE [LARGE SCALE GENOMIC DNA]</scope>
    <source>
        <strain evidence="14">Binning01</strain>
    </source>
</reference>
<dbReference type="GO" id="GO:0052381">
    <property type="term" value="F:tRNA dimethylallyltransferase activity"/>
    <property type="evidence" value="ECO:0007669"/>
    <property type="project" value="UniProtKB-UniRule"/>
</dbReference>
<accession>A0A369KP38</accession>
<dbReference type="Gene3D" id="1.10.20.140">
    <property type="match status" value="1"/>
</dbReference>
<evidence type="ECO:0000256" key="2">
    <source>
        <dbReference type="ARBA" id="ARBA00003213"/>
    </source>
</evidence>
<feature type="site" description="Interaction with substrate tRNA" evidence="10">
    <location>
        <position position="115"/>
    </location>
</feature>
<name>A0A369KP38_9BACT</name>
<dbReference type="Gene3D" id="3.40.50.300">
    <property type="entry name" value="P-loop containing nucleotide triphosphate hydrolases"/>
    <property type="match status" value="1"/>
</dbReference>
<dbReference type="Proteomes" id="UP000253934">
    <property type="component" value="Unassembled WGS sequence"/>
</dbReference>
<evidence type="ECO:0000256" key="11">
    <source>
        <dbReference type="RuleBase" id="RU003783"/>
    </source>
</evidence>
<evidence type="ECO:0000313" key="15">
    <source>
        <dbReference type="Proteomes" id="UP000253934"/>
    </source>
</evidence>
<evidence type="ECO:0000256" key="8">
    <source>
        <dbReference type="ARBA" id="ARBA00022842"/>
    </source>
</evidence>
<dbReference type="InterPro" id="IPR039657">
    <property type="entry name" value="Dimethylallyltransferase"/>
</dbReference>
<comment type="cofactor">
    <cofactor evidence="1 10">
        <name>Mg(2+)</name>
        <dbReference type="ChEBI" id="CHEBI:18420"/>
    </cofactor>
</comment>
<dbReference type="PANTHER" id="PTHR11088">
    <property type="entry name" value="TRNA DIMETHYLALLYLTRANSFERASE"/>
    <property type="match status" value="1"/>
</dbReference>
<dbReference type="PANTHER" id="PTHR11088:SF60">
    <property type="entry name" value="TRNA DIMETHYLALLYLTRANSFERASE"/>
    <property type="match status" value="1"/>
</dbReference>
<evidence type="ECO:0000256" key="4">
    <source>
        <dbReference type="ARBA" id="ARBA00022679"/>
    </source>
</evidence>
<dbReference type="EMBL" id="QOVW01000061">
    <property type="protein sequence ID" value="RDB36429.1"/>
    <property type="molecule type" value="Genomic_DNA"/>
</dbReference>
<keyword evidence="8 10" id="KW-0460">Magnesium</keyword>
<protein>
    <recommendedName>
        <fullName evidence="10">tRNA dimethylallyltransferase</fullName>
        <ecNumber evidence="10">2.5.1.75</ecNumber>
    </recommendedName>
    <alternativeName>
        <fullName evidence="10">Dimethylallyl diphosphate:tRNA dimethylallyltransferase</fullName>
        <shortName evidence="10">DMAPP:tRNA dimethylallyltransferase</shortName>
        <shortName evidence="10">DMATase</shortName>
    </alternativeName>
    <alternativeName>
        <fullName evidence="10">Isopentenyl-diphosphate:tRNA isopentenyltransferase</fullName>
        <shortName evidence="10">IPP transferase</shortName>
        <shortName evidence="10">IPPT</shortName>
        <shortName evidence="10">IPTase</shortName>
    </alternativeName>
</protein>
<feature type="site" description="Interaction with substrate tRNA" evidence="10">
    <location>
        <position position="137"/>
    </location>
</feature>
<evidence type="ECO:0000256" key="7">
    <source>
        <dbReference type="ARBA" id="ARBA00022840"/>
    </source>
</evidence>
<sequence>MVPKNLIDSTPFFAIVIIGATASGKTAFAHSLFQTLKEHSIDASLVNLDAFQIYKGISAGTAKPSLSEITQFDYHCLDIANPNENLDANTFAALVNNACTRIWQQQRIPICVGGSGLYLRAFLHGLDRLPVRDLEFRNSIRKKAEEKSWAWCHEMLKQVDPIRAAELHPNDKTRIERALEIYHITGSPMSSLRSKTTSLEVQNLLFPCLIIHMEPSDNILKMRIEKRVPELFRSGWLEEVNALINQYGLNPLKEFHSMKAIGYNEVINYIQSHELSNFIENTATLPPSELIVKISTLTWHYAKKQRTWNNKEKKDLSICDGENFDFNVAINKILKFSVDQHN</sequence>
<keyword evidence="6 10" id="KW-0547">Nucleotide-binding</keyword>
<evidence type="ECO:0000256" key="12">
    <source>
        <dbReference type="RuleBase" id="RU003784"/>
    </source>
</evidence>
<dbReference type="SUPFAM" id="SSF52540">
    <property type="entry name" value="P-loop containing nucleoside triphosphate hydrolases"/>
    <property type="match status" value="2"/>
</dbReference>
<dbReference type="FunFam" id="1.10.20.140:FF:000001">
    <property type="entry name" value="tRNA dimethylallyltransferase"/>
    <property type="match status" value="1"/>
</dbReference>
<dbReference type="NCBIfam" id="TIGR00174">
    <property type="entry name" value="miaA"/>
    <property type="match status" value="1"/>
</dbReference>
<keyword evidence="5 10" id="KW-0819">tRNA processing</keyword>
<proteinExistence type="inferred from homology"/>
<comment type="similarity">
    <text evidence="3 10 13">Belongs to the IPP transferase family.</text>
</comment>
<comment type="subunit">
    <text evidence="10">Monomer.</text>
</comment>
<dbReference type="GO" id="GO:0006400">
    <property type="term" value="P:tRNA modification"/>
    <property type="evidence" value="ECO:0007669"/>
    <property type="project" value="TreeGrafter"/>
</dbReference>
<evidence type="ECO:0000256" key="3">
    <source>
        <dbReference type="ARBA" id="ARBA00005842"/>
    </source>
</evidence>
<gene>
    <name evidence="10 14" type="primary">miaA</name>
    <name evidence="14" type="ORF">DCC88_05360</name>
</gene>
<keyword evidence="4 10" id="KW-0808">Transferase</keyword>
<dbReference type="Pfam" id="PF01715">
    <property type="entry name" value="IPPT"/>
    <property type="match status" value="1"/>
</dbReference>
<dbReference type="GO" id="GO:0005524">
    <property type="term" value="F:ATP binding"/>
    <property type="evidence" value="ECO:0007669"/>
    <property type="project" value="UniProtKB-UniRule"/>
</dbReference>
<feature type="binding site" evidence="10">
    <location>
        <begin position="21"/>
        <end position="26"/>
    </location>
    <ligand>
        <name>substrate</name>
    </ligand>
</feature>
<keyword evidence="15" id="KW-1185">Reference proteome</keyword>
<dbReference type="AlphaFoldDB" id="A0A369KP38"/>
<evidence type="ECO:0000313" key="14">
    <source>
        <dbReference type="EMBL" id="RDB36429.1"/>
    </source>
</evidence>
<dbReference type="HAMAP" id="MF_00185">
    <property type="entry name" value="IPP_trans"/>
    <property type="match status" value="1"/>
</dbReference>